<evidence type="ECO:0000256" key="1">
    <source>
        <dbReference type="SAM" id="SignalP"/>
    </source>
</evidence>
<evidence type="ECO:0008006" key="4">
    <source>
        <dbReference type="Google" id="ProtNLM"/>
    </source>
</evidence>
<proteinExistence type="predicted"/>
<evidence type="ECO:0000313" key="3">
    <source>
        <dbReference type="Proteomes" id="UP000008466"/>
    </source>
</evidence>
<keyword evidence="3" id="KW-1185">Reference proteome</keyword>
<dbReference type="HOGENOM" id="CLU_063675_0_0_12"/>
<name>F0RRK4_SPHGB</name>
<keyword evidence="1" id="KW-0732">Signal</keyword>
<dbReference type="AlphaFoldDB" id="F0RRK4"/>
<feature type="chain" id="PRO_5003259705" description="Outer membrane protein beta-barrel domain-containing protein" evidence="1">
    <location>
        <begin position="25"/>
        <end position="274"/>
    </location>
</feature>
<dbReference type="PROSITE" id="PS51257">
    <property type="entry name" value="PROKAR_LIPOPROTEIN"/>
    <property type="match status" value="1"/>
</dbReference>
<accession>F0RRK4</accession>
<sequence length="274" mass="30654">MIFRIRTAVCTIFLLLLSCAALFAASNLLSLKVRSTDDRIQAFRCQQGPESESLWKELEGAAPTMSLEAFDYVQDKLFIQQSEDSVSWSETYAYHYDAATDVWRLASHKTSELQRSITAYAVAMRTASPIVHLYETSYGAGVEFMQETPFLQNAVFIADFSASGADSNNVFMDQFLILNGRFGLGYKIAVTKRLSLVPSFTYGVLAHTGNTDLDHDGNVERQWYFDQQVRGSLGFDFMLNNGMSMVVKPEVAAFFESNNVGFLYGITAGLKFGW</sequence>
<dbReference type="KEGG" id="sbu:SpiBuddy_2450"/>
<dbReference type="Proteomes" id="UP000008466">
    <property type="component" value="Chromosome"/>
</dbReference>
<reference evidence="3" key="1">
    <citation type="submission" date="2011-02" db="EMBL/GenBank/DDBJ databases">
        <title>Complete sequence of Spirochaeta sp. Buddy.</title>
        <authorList>
            <person name="Lucas S."/>
            <person name="Copeland A."/>
            <person name="Lapidus A."/>
            <person name="Cheng J.-F."/>
            <person name="Goodwin L."/>
            <person name="Pitluck S."/>
            <person name="Zeytun A."/>
            <person name="Detter J.C."/>
            <person name="Han C."/>
            <person name="Tapia R."/>
            <person name="Land M."/>
            <person name="Hauser L."/>
            <person name="Kyrpides N."/>
            <person name="Ivanova N."/>
            <person name="Mikhailova N."/>
            <person name="Pagani I."/>
            <person name="Ritalahti K.M."/>
            <person name="Loeffler F.E."/>
            <person name="Woyke T."/>
        </authorList>
    </citation>
    <scope>NUCLEOTIDE SEQUENCE [LARGE SCALE GENOMIC DNA]</scope>
    <source>
        <strain evidence="3">ATCC BAA-1886 / DSM 22777 / Buddy</strain>
    </source>
</reference>
<organism evidence="2 3">
    <name type="scientific">Sphaerochaeta globosa (strain ATCC BAA-1886 / DSM 22777 / Buddy)</name>
    <name type="common">Spirochaeta sp. (strain Buddy)</name>
    <dbReference type="NCBI Taxonomy" id="158189"/>
    <lineage>
        <taxon>Bacteria</taxon>
        <taxon>Pseudomonadati</taxon>
        <taxon>Spirochaetota</taxon>
        <taxon>Spirochaetia</taxon>
        <taxon>Spirochaetales</taxon>
        <taxon>Sphaerochaetaceae</taxon>
        <taxon>Sphaerochaeta</taxon>
    </lineage>
</organism>
<dbReference type="RefSeq" id="WP_013608109.1">
    <property type="nucleotide sequence ID" value="NC_015152.1"/>
</dbReference>
<evidence type="ECO:0000313" key="2">
    <source>
        <dbReference type="EMBL" id="ADY14263.1"/>
    </source>
</evidence>
<feature type="signal peptide" evidence="1">
    <location>
        <begin position="1"/>
        <end position="24"/>
    </location>
</feature>
<dbReference type="OrthoDB" id="372108at2"/>
<dbReference type="EMBL" id="CP002541">
    <property type="protein sequence ID" value="ADY14263.1"/>
    <property type="molecule type" value="Genomic_DNA"/>
</dbReference>
<protein>
    <recommendedName>
        <fullName evidence="4">Outer membrane protein beta-barrel domain-containing protein</fullName>
    </recommendedName>
</protein>
<gene>
    <name evidence="2" type="ordered locus">SpiBuddy_2450</name>
</gene>